<dbReference type="Gene3D" id="2.120.10.30">
    <property type="entry name" value="TolB, C-terminal domain"/>
    <property type="match status" value="2"/>
</dbReference>
<dbReference type="InterPro" id="IPR000033">
    <property type="entry name" value="LDLR_classB_rpt"/>
</dbReference>
<dbReference type="PANTHER" id="PTHR46513">
    <property type="entry name" value="VITELLOGENIN RECEPTOR-LIKE PROTEIN-RELATED-RELATED"/>
    <property type="match status" value="1"/>
</dbReference>
<dbReference type="AlphaFoldDB" id="A0A8E2EYF0"/>
<dbReference type="SMART" id="SM00135">
    <property type="entry name" value="LY"/>
    <property type="match status" value="4"/>
</dbReference>
<gene>
    <name evidence="1" type="ORF">AOQ84DRAFT_409969</name>
</gene>
<dbReference type="Proteomes" id="UP000250140">
    <property type="component" value="Unassembled WGS sequence"/>
</dbReference>
<dbReference type="PANTHER" id="PTHR46513:SF13">
    <property type="entry name" value="EGF-LIKE DOMAIN-CONTAINING PROTEIN"/>
    <property type="match status" value="1"/>
</dbReference>
<sequence length="313" mass="34928">MNTPNLSIRQGRLYILDMGLRDYPELSGRILTCFPDGSGLETLISSLKNMPDGIAIDSQREHIYWIDAGVGAENDGSIHRCSLTGQDDVTIVPVGITHTPKQMVIAGASEKMYWSDREGMQVMRSDLDGTKIEILVRTGRTAEDKGNAENWCVGIAVDEEKGLMYWTQKGPSKAGKGRIFRARTTMPEGETPDNRGDIEVLFDMLPEPIDLELDTKRQILYWTDRGEVPFSNSVNRTNLEWKNENGGLKREILVRKLHEGIGIALDLENERMFFGDLMGSIYSANLDGTNKACILEDMGDVTGIAYLSTENLF</sequence>
<dbReference type="SUPFAM" id="SSF63825">
    <property type="entry name" value="YWTD domain"/>
    <property type="match status" value="2"/>
</dbReference>
<evidence type="ECO:0000313" key="2">
    <source>
        <dbReference type="Proteomes" id="UP000250140"/>
    </source>
</evidence>
<organism evidence="1 2">
    <name type="scientific">Glonium stellatum</name>
    <dbReference type="NCBI Taxonomy" id="574774"/>
    <lineage>
        <taxon>Eukaryota</taxon>
        <taxon>Fungi</taxon>
        <taxon>Dikarya</taxon>
        <taxon>Ascomycota</taxon>
        <taxon>Pezizomycotina</taxon>
        <taxon>Dothideomycetes</taxon>
        <taxon>Pleosporomycetidae</taxon>
        <taxon>Gloniales</taxon>
        <taxon>Gloniaceae</taxon>
        <taxon>Glonium</taxon>
    </lineage>
</organism>
<evidence type="ECO:0000313" key="1">
    <source>
        <dbReference type="EMBL" id="OCL06945.1"/>
    </source>
</evidence>
<dbReference type="EMBL" id="KV749959">
    <property type="protein sequence ID" value="OCL06945.1"/>
    <property type="molecule type" value="Genomic_DNA"/>
</dbReference>
<reference evidence="1 2" key="1">
    <citation type="journal article" date="2016" name="Nat. Commun.">
        <title>Ectomycorrhizal ecology is imprinted in the genome of the dominant symbiotic fungus Cenococcum geophilum.</title>
        <authorList>
            <consortium name="DOE Joint Genome Institute"/>
            <person name="Peter M."/>
            <person name="Kohler A."/>
            <person name="Ohm R.A."/>
            <person name="Kuo A."/>
            <person name="Krutzmann J."/>
            <person name="Morin E."/>
            <person name="Arend M."/>
            <person name="Barry K.W."/>
            <person name="Binder M."/>
            <person name="Choi C."/>
            <person name="Clum A."/>
            <person name="Copeland A."/>
            <person name="Grisel N."/>
            <person name="Haridas S."/>
            <person name="Kipfer T."/>
            <person name="LaButti K."/>
            <person name="Lindquist E."/>
            <person name="Lipzen A."/>
            <person name="Maire R."/>
            <person name="Meier B."/>
            <person name="Mihaltcheva S."/>
            <person name="Molinier V."/>
            <person name="Murat C."/>
            <person name="Poggeler S."/>
            <person name="Quandt C.A."/>
            <person name="Sperisen C."/>
            <person name="Tritt A."/>
            <person name="Tisserant E."/>
            <person name="Crous P.W."/>
            <person name="Henrissat B."/>
            <person name="Nehls U."/>
            <person name="Egli S."/>
            <person name="Spatafora J.W."/>
            <person name="Grigoriev I.V."/>
            <person name="Martin F.M."/>
        </authorList>
    </citation>
    <scope>NUCLEOTIDE SEQUENCE [LARGE SCALE GENOMIC DNA]</scope>
    <source>
        <strain evidence="1 2">CBS 207.34</strain>
    </source>
</reference>
<keyword evidence="2" id="KW-1185">Reference proteome</keyword>
<accession>A0A8E2EYF0</accession>
<proteinExistence type="predicted"/>
<dbReference type="InterPro" id="IPR050778">
    <property type="entry name" value="Cueball_EGF_LRP_Nidogen"/>
</dbReference>
<dbReference type="OrthoDB" id="5958943at2759"/>
<dbReference type="InterPro" id="IPR011042">
    <property type="entry name" value="6-blade_b-propeller_TolB-like"/>
</dbReference>
<dbReference type="GO" id="GO:0060070">
    <property type="term" value="P:canonical Wnt signaling pathway"/>
    <property type="evidence" value="ECO:0007669"/>
    <property type="project" value="TreeGrafter"/>
</dbReference>
<name>A0A8E2EYF0_9PEZI</name>
<dbReference type="GO" id="GO:0005886">
    <property type="term" value="C:plasma membrane"/>
    <property type="evidence" value="ECO:0007669"/>
    <property type="project" value="TreeGrafter"/>
</dbReference>
<protein>
    <submittedName>
        <fullName evidence="1">YWTD domain-containing protein</fullName>
    </submittedName>
</protein>